<keyword evidence="1" id="KW-1133">Transmembrane helix</keyword>
<dbReference type="EMBL" id="FOEG01000010">
    <property type="protein sequence ID" value="SEP11255.1"/>
    <property type="molecule type" value="Genomic_DNA"/>
</dbReference>
<keyword evidence="1" id="KW-0472">Membrane</keyword>
<keyword evidence="3" id="KW-1185">Reference proteome</keyword>
<evidence type="ECO:0000256" key="1">
    <source>
        <dbReference type="SAM" id="Phobius"/>
    </source>
</evidence>
<dbReference type="AlphaFoldDB" id="A0A1H8V736"/>
<name>A0A1H8V736_9GAMM</name>
<dbReference type="RefSeq" id="WP_091645716.1">
    <property type="nucleotide sequence ID" value="NZ_FOEG01000010.1"/>
</dbReference>
<keyword evidence="1" id="KW-0812">Transmembrane</keyword>
<dbReference type="STRING" id="406100.SAMN04488052_11057"/>
<feature type="transmembrane region" description="Helical" evidence="1">
    <location>
        <begin position="38"/>
        <end position="59"/>
    </location>
</feature>
<dbReference type="Proteomes" id="UP000199657">
    <property type="component" value="Unassembled WGS sequence"/>
</dbReference>
<gene>
    <name evidence="2" type="ORF">SAMN04488052_11057</name>
</gene>
<proteinExistence type="predicted"/>
<protein>
    <submittedName>
        <fullName evidence="2">Uncharacterized protein</fullName>
    </submittedName>
</protein>
<evidence type="ECO:0000313" key="2">
    <source>
        <dbReference type="EMBL" id="SEP11255.1"/>
    </source>
</evidence>
<accession>A0A1H8V736</accession>
<evidence type="ECO:0000313" key="3">
    <source>
        <dbReference type="Proteomes" id="UP000199657"/>
    </source>
</evidence>
<reference evidence="2 3" key="1">
    <citation type="submission" date="2016-10" db="EMBL/GenBank/DDBJ databases">
        <authorList>
            <person name="de Groot N.N."/>
        </authorList>
    </citation>
    <scope>NUCLEOTIDE SEQUENCE [LARGE SCALE GENOMIC DNA]</scope>
    <source>
        <strain evidence="2 3">CGMCC 1.6291</strain>
    </source>
</reference>
<sequence length="62" mass="6370">MWRAAAWLLAGTLIALASLAALLAMVAGALEVGLLRSLLAYAALFVGVFIALGGILRFLRAG</sequence>
<organism evidence="2 3">
    <name type="scientific">Aquisalimonas asiatica</name>
    <dbReference type="NCBI Taxonomy" id="406100"/>
    <lineage>
        <taxon>Bacteria</taxon>
        <taxon>Pseudomonadati</taxon>
        <taxon>Pseudomonadota</taxon>
        <taxon>Gammaproteobacteria</taxon>
        <taxon>Chromatiales</taxon>
        <taxon>Ectothiorhodospiraceae</taxon>
        <taxon>Aquisalimonas</taxon>
    </lineage>
</organism>